<evidence type="ECO:0000313" key="3">
    <source>
        <dbReference type="Proteomes" id="UP001148838"/>
    </source>
</evidence>
<keyword evidence="3" id="KW-1185">Reference proteome</keyword>
<dbReference type="EMBL" id="JAJSOF020000042">
    <property type="protein sequence ID" value="KAJ4425692.1"/>
    <property type="molecule type" value="Genomic_DNA"/>
</dbReference>
<protein>
    <submittedName>
        <fullName evidence="2">Uncharacterized protein</fullName>
    </submittedName>
</protein>
<proteinExistence type="predicted"/>
<sequence>VEDEMDSSETDVPEDMDTDIDGGSSGSDIEEYSSTRTAGNTDTRTSHDDLQAAQKTAWLYVGRLRQETTPEAVKRFLERKGIEGEIVCDELTSISSNKTFKVGIAFNLLDKTTDTNFWPAGIVVRRFRFFWRSEGASLE</sequence>
<evidence type="ECO:0000313" key="2">
    <source>
        <dbReference type="EMBL" id="KAJ4425692.1"/>
    </source>
</evidence>
<gene>
    <name evidence="2" type="ORF">ANN_27888</name>
</gene>
<dbReference type="Proteomes" id="UP001148838">
    <property type="component" value="Unassembled WGS sequence"/>
</dbReference>
<comment type="caution">
    <text evidence="2">The sequence shown here is derived from an EMBL/GenBank/DDBJ whole genome shotgun (WGS) entry which is preliminary data.</text>
</comment>
<feature type="compositionally biased region" description="Acidic residues" evidence="1">
    <location>
        <begin position="1"/>
        <end position="20"/>
    </location>
</feature>
<feature type="region of interest" description="Disordered" evidence="1">
    <location>
        <begin position="1"/>
        <end position="49"/>
    </location>
</feature>
<name>A0ABQ8RVJ4_PERAM</name>
<feature type="non-terminal residue" evidence="2">
    <location>
        <position position="1"/>
    </location>
</feature>
<accession>A0ABQ8RVJ4</accession>
<reference evidence="2 3" key="1">
    <citation type="journal article" date="2022" name="Allergy">
        <title>Genome assembly and annotation of Periplaneta americana reveal a comprehensive cockroach allergen profile.</title>
        <authorList>
            <person name="Wang L."/>
            <person name="Xiong Q."/>
            <person name="Saelim N."/>
            <person name="Wang L."/>
            <person name="Nong W."/>
            <person name="Wan A.T."/>
            <person name="Shi M."/>
            <person name="Liu X."/>
            <person name="Cao Q."/>
            <person name="Hui J.H.L."/>
            <person name="Sookrung N."/>
            <person name="Leung T.F."/>
            <person name="Tungtrongchitr A."/>
            <person name="Tsui S.K.W."/>
        </authorList>
    </citation>
    <scope>NUCLEOTIDE SEQUENCE [LARGE SCALE GENOMIC DNA]</scope>
    <source>
        <strain evidence="2">PWHHKU_190912</strain>
    </source>
</reference>
<evidence type="ECO:0000256" key="1">
    <source>
        <dbReference type="SAM" id="MobiDB-lite"/>
    </source>
</evidence>
<organism evidence="2 3">
    <name type="scientific">Periplaneta americana</name>
    <name type="common">American cockroach</name>
    <name type="synonym">Blatta americana</name>
    <dbReference type="NCBI Taxonomy" id="6978"/>
    <lineage>
        <taxon>Eukaryota</taxon>
        <taxon>Metazoa</taxon>
        <taxon>Ecdysozoa</taxon>
        <taxon>Arthropoda</taxon>
        <taxon>Hexapoda</taxon>
        <taxon>Insecta</taxon>
        <taxon>Pterygota</taxon>
        <taxon>Neoptera</taxon>
        <taxon>Polyneoptera</taxon>
        <taxon>Dictyoptera</taxon>
        <taxon>Blattodea</taxon>
        <taxon>Blattoidea</taxon>
        <taxon>Blattidae</taxon>
        <taxon>Blattinae</taxon>
        <taxon>Periplaneta</taxon>
    </lineage>
</organism>